<protein>
    <submittedName>
        <fullName evidence="7">Uncharacterized protein</fullName>
    </submittedName>
</protein>
<sequence>MYNNHNDRFASIETTCGLLLLELQKIWDEVGDNDVQRDKVLLEIEEECLEVYKRKVDEAGKCRSELQREIALVEAEIESICYALSEQPVKDEQKASRNLREKLQIIFPQLEEMRKRKAERKKQFVEVLDELNNISKVIFGSSAEDNPCGNVVDGDDFSMRRLEQLQNQLRELQNEKSNRLKQVLSLLDTLSSLCEVLSMDFKHTIHEIHPTLDDSKELKDITNYTIERLTTVIESVRDVKIQRMQRLQGLGTVLLEFWDLMGTPIEERQMFQNVTSIIAASEPQITEPNMLSMDFINHVEDQVSRLKQLKSSKVKEIILKKQLELEEICRNAHILTESLTAAEYSIEAVTSGVDPVHLLEEIEFEIAKVREKAFSRKEILDKVEKWLGACEEECWLEEYNRDENRYNAGRGAHLTLKRAEKARAVVNKIPAMVEALTSKTKAWEKEQGIQFLYDGERLLSSLEQYSNLRKAKEQEKIRQRDQKKLQVQLIAEKEALFGAKFSSSKSGRKASRTSVGFASNRKLSLGGALLQNFKADKSCPHMHLNKTGDCLYQNGCLGSQNGGLATQSSGRRNSEIAGHLVKRQSSAKACSTELRLIRKPLSPIPLRMSSHANIANFSEDQKGMQDEISQTVVPCINTPKVTPTKSISGGDEGNGTPKTLPTTPTTISAPMLMALTPATPYVYSATKTAKKTLEQIEYSFEELRAGFICPEAQL</sequence>
<comment type="subcellular location">
    <subcellularLocation>
        <location evidence="1">Cytoplasm</location>
        <location evidence="1">Cytoskeleton</location>
    </subcellularLocation>
</comment>
<evidence type="ECO:0000256" key="3">
    <source>
        <dbReference type="ARBA" id="ARBA00022701"/>
    </source>
</evidence>
<dbReference type="PANTHER" id="PTHR19321:SF47">
    <property type="entry name" value="PUTATIVE-RELATED"/>
    <property type="match status" value="1"/>
</dbReference>
<gene>
    <name evidence="7" type="ORF">P3X46_003797</name>
</gene>
<organism evidence="7 8">
    <name type="scientific">Hevea brasiliensis</name>
    <name type="common">Para rubber tree</name>
    <name type="synonym">Siphonia brasiliensis</name>
    <dbReference type="NCBI Taxonomy" id="3981"/>
    <lineage>
        <taxon>Eukaryota</taxon>
        <taxon>Viridiplantae</taxon>
        <taxon>Streptophyta</taxon>
        <taxon>Embryophyta</taxon>
        <taxon>Tracheophyta</taxon>
        <taxon>Spermatophyta</taxon>
        <taxon>Magnoliopsida</taxon>
        <taxon>eudicotyledons</taxon>
        <taxon>Gunneridae</taxon>
        <taxon>Pentapetalae</taxon>
        <taxon>rosids</taxon>
        <taxon>fabids</taxon>
        <taxon>Malpighiales</taxon>
        <taxon>Euphorbiaceae</taxon>
        <taxon>Crotonoideae</taxon>
        <taxon>Micrandreae</taxon>
        <taxon>Hevea</taxon>
    </lineage>
</organism>
<proteinExistence type="inferred from homology"/>
<dbReference type="Pfam" id="PF03999">
    <property type="entry name" value="MAP65_ASE1"/>
    <property type="match status" value="1"/>
</dbReference>
<dbReference type="Gene3D" id="1.20.58.1520">
    <property type="match status" value="1"/>
</dbReference>
<evidence type="ECO:0000313" key="7">
    <source>
        <dbReference type="EMBL" id="KAJ9188438.1"/>
    </source>
</evidence>
<accession>A0ABQ9NAL8</accession>
<name>A0ABQ9NAL8_HEVBR</name>
<evidence type="ECO:0000256" key="1">
    <source>
        <dbReference type="ARBA" id="ARBA00004245"/>
    </source>
</evidence>
<reference evidence="7" key="1">
    <citation type="journal article" date="2023" name="Plant Biotechnol. J.">
        <title>Chromosome-level wild Hevea brasiliensis genome provides new tools for genomic-assisted breeding and valuable loci to elevate rubber yield.</title>
        <authorList>
            <person name="Cheng H."/>
            <person name="Song X."/>
            <person name="Hu Y."/>
            <person name="Wu T."/>
            <person name="Yang Q."/>
            <person name="An Z."/>
            <person name="Feng S."/>
            <person name="Deng Z."/>
            <person name="Wu W."/>
            <person name="Zeng X."/>
            <person name="Tu M."/>
            <person name="Wang X."/>
            <person name="Huang H."/>
        </authorList>
    </citation>
    <scope>NUCLEOTIDE SEQUENCE</scope>
    <source>
        <strain evidence="7">MT/VB/25A 57/8</strain>
    </source>
</reference>
<keyword evidence="4" id="KW-0963">Cytoplasm</keyword>
<dbReference type="InterPro" id="IPR007145">
    <property type="entry name" value="MAP65_Ase1_PRC1"/>
</dbReference>
<dbReference type="Proteomes" id="UP001174677">
    <property type="component" value="Chromosome 2"/>
</dbReference>
<evidence type="ECO:0000313" key="8">
    <source>
        <dbReference type="Proteomes" id="UP001174677"/>
    </source>
</evidence>
<evidence type="ECO:0000256" key="5">
    <source>
        <dbReference type="SAM" id="Coils"/>
    </source>
</evidence>
<keyword evidence="3" id="KW-0493">Microtubule</keyword>
<comment type="similarity">
    <text evidence="2">Belongs to the MAP65/ASE1 family.</text>
</comment>
<comment type="caution">
    <text evidence="7">The sequence shown here is derived from an EMBL/GenBank/DDBJ whole genome shotgun (WGS) entry which is preliminary data.</text>
</comment>
<feature type="coiled-coil region" evidence="5">
    <location>
        <begin position="155"/>
        <end position="182"/>
    </location>
</feature>
<keyword evidence="5" id="KW-0175">Coiled coil</keyword>
<evidence type="ECO:0000256" key="6">
    <source>
        <dbReference type="SAM" id="MobiDB-lite"/>
    </source>
</evidence>
<feature type="region of interest" description="Disordered" evidence="6">
    <location>
        <begin position="639"/>
        <end position="660"/>
    </location>
</feature>
<dbReference type="EMBL" id="JARPOI010000002">
    <property type="protein sequence ID" value="KAJ9188438.1"/>
    <property type="molecule type" value="Genomic_DNA"/>
</dbReference>
<keyword evidence="8" id="KW-1185">Reference proteome</keyword>
<keyword evidence="4" id="KW-0206">Cytoskeleton</keyword>
<evidence type="ECO:0000256" key="2">
    <source>
        <dbReference type="ARBA" id="ARBA00006187"/>
    </source>
</evidence>
<dbReference type="PANTHER" id="PTHR19321">
    <property type="entry name" value="PROTEIN REGULATOR OF CYTOKINESIS 1 PRC1-RELATED"/>
    <property type="match status" value="1"/>
</dbReference>
<evidence type="ECO:0000256" key="4">
    <source>
        <dbReference type="ARBA" id="ARBA00023212"/>
    </source>
</evidence>